<dbReference type="Proteomes" id="UP000053989">
    <property type="component" value="Unassembled WGS sequence"/>
</dbReference>
<keyword evidence="2" id="KW-1185">Reference proteome</keyword>
<organism evidence="1 2">
    <name type="scientific">Scleroderma citrinum Foug A</name>
    <dbReference type="NCBI Taxonomy" id="1036808"/>
    <lineage>
        <taxon>Eukaryota</taxon>
        <taxon>Fungi</taxon>
        <taxon>Dikarya</taxon>
        <taxon>Basidiomycota</taxon>
        <taxon>Agaricomycotina</taxon>
        <taxon>Agaricomycetes</taxon>
        <taxon>Agaricomycetidae</taxon>
        <taxon>Boletales</taxon>
        <taxon>Sclerodermatineae</taxon>
        <taxon>Sclerodermataceae</taxon>
        <taxon>Scleroderma</taxon>
    </lineage>
</organism>
<reference evidence="1 2" key="1">
    <citation type="submission" date="2014-04" db="EMBL/GenBank/DDBJ databases">
        <authorList>
            <consortium name="DOE Joint Genome Institute"/>
            <person name="Kuo A."/>
            <person name="Kohler A."/>
            <person name="Nagy L.G."/>
            <person name="Floudas D."/>
            <person name="Copeland A."/>
            <person name="Barry K.W."/>
            <person name="Cichocki N."/>
            <person name="Veneault-Fourrey C."/>
            <person name="LaButti K."/>
            <person name="Lindquist E.A."/>
            <person name="Lipzen A."/>
            <person name="Lundell T."/>
            <person name="Morin E."/>
            <person name="Murat C."/>
            <person name="Sun H."/>
            <person name="Tunlid A."/>
            <person name="Henrissat B."/>
            <person name="Grigoriev I.V."/>
            <person name="Hibbett D.S."/>
            <person name="Martin F."/>
            <person name="Nordberg H.P."/>
            <person name="Cantor M.N."/>
            <person name="Hua S.X."/>
        </authorList>
    </citation>
    <scope>NUCLEOTIDE SEQUENCE [LARGE SCALE GENOMIC DNA]</scope>
    <source>
        <strain evidence="1 2">Foug A</strain>
    </source>
</reference>
<protein>
    <submittedName>
        <fullName evidence="1">Uncharacterized protein</fullName>
    </submittedName>
</protein>
<evidence type="ECO:0000313" key="2">
    <source>
        <dbReference type="Proteomes" id="UP000053989"/>
    </source>
</evidence>
<dbReference type="InParanoid" id="A0A0C3DHK3"/>
<proteinExistence type="predicted"/>
<gene>
    <name evidence="1" type="ORF">SCLCIDRAFT_30001</name>
</gene>
<dbReference type="EMBL" id="KN822126">
    <property type="protein sequence ID" value="KIM55829.1"/>
    <property type="molecule type" value="Genomic_DNA"/>
</dbReference>
<accession>A0A0C3DHK3</accession>
<dbReference type="AlphaFoldDB" id="A0A0C3DHK3"/>
<reference evidence="2" key="2">
    <citation type="submission" date="2015-01" db="EMBL/GenBank/DDBJ databases">
        <title>Evolutionary Origins and Diversification of the Mycorrhizal Mutualists.</title>
        <authorList>
            <consortium name="DOE Joint Genome Institute"/>
            <consortium name="Mycorrhizal Genomics Consortium"/>
            <person name="Kohler A."/>
            <person name="Kuo A."/>
            <person name="Nagy L.G."/>
            <person name="Floudas D."/>
            <person name="Copeland A."/>
            <person name="Barry K.W."/>
            <person name="Cichocki N."/>
            <person name="Veneault-Fourrey C."/>
            <person name="LaButti K."/>
            <person name="Lindquist E.A."/>
            <person name="Lipzen A."/>
            <person name="Lundell T."/>
            <person name="Morin E."/>
            <person name="Murat C."/>
            <person name="Riley R."/>
            <person name="Ohm R."/>
            <person name="Sun H."/>
            <person name="Tunlid A."/>
            <person name="Henrissat B."/>
            <person name="Grigoriev I.V."/>
            <person name="Hibbett D.S."/>
            <person name="Martin F."/>
        </authorList>
    </citation>
    <scope>NUCLEOTIDE SEQUENCE [LARGE SCALE GENOMIC DNA]</scope>
    <source>
        <strain evidence="2">Foug A</strain>
    </source>
</reference>
<dbReference type="HOGENOM" id="CLU_131107_0_0_1"/>
<evidence type="ECO:0000313" key="1">
    <source>
        <dbReference type="EMBL" id="KIM55829.1"/>
    </source>
</evidence>
<sequence length="181" mass="19450">MTSIFPIPIRTPPPSPSSPSTTFFIDHGKQLDVIIQLLKQLEGCTRMATELVDLIDRTPLNDLFPSSPISSASSLSHSISAFEALGIQDRWDAPTTSSGQVQYLAPCRPTSGLVPGPHPFDPNDRINPNGPIGLYVPGELTLDGHAQRMYNGFLAVELVSPLDGRPPPLMSLGSVALRIAK</sequence>
<name>A0A0C3DHK3_9AGAM</name>